<protein>
    <submittedName>
        <fullName evidence="2">Uncharacterized protein</fullName>
    </submittedName>
</protein>
<comment type="caution">
    <text evidence="2">The sequence shown here is derived from an EMBL/GenBank/DDBJ whole genome shotgun (WGS) entry which is preliminary data.</text>
</comment>
<sequence length="71" mass="7999">MSTPTKRPRVRKPAEAAPLPAVSHADSLLALHEREEGKTVMYKQDAWGHIETRFVRTQNVAAWEAKGFTAR</sequence>
<organism evidence="2 3">
    <name type="scientific">Hymenobacter nitidus</name>
    <dbReference type="NCBI Taxonomy" id="2880929"/>
    <lineage>
        <taxon>Bacteria</taxon>
        <taxon>Pseudomonadati</taxon>
        <taxon>Bacteroidota</taxon>
        <taxon>Cytophagia</taxon>
        <taxon>Cytophagales</taxon>
        <taxon>Hymenobacteraceae</taxon>
        <taxon>Hymenobacter</taxon>
    </lineage>
</organism>
<feature type="region of interest" description="Disordered" evidence="1">
    <location>
        <begin position="1"/>
        <end position="21"/>
    </location>
</feature>
<keyword evidence="3" id="KW-1185">Reference proteome</keyword>
<dbReference type="Proteomes" id="UP001165297">
    <property type="component" value="Unassembled WGS sequence"/>
</dbReference>
<gene>
    <name evidence="2" type="ORF">LGH70_15700</name>
</gene>
<accession>A0ABS8AF50</accession>
<evidence type="ECO:0000313" key="2">
    <source>
        <dbReference type="EMBL" id="MCB2379045.1"/>
    </source>
</evidence>
<evidence type="ECO:0000313" key="3">
    <source>
        <dbReference type="Proteomes" id="UP001165297"/>
    </source>
</evidence>
<feature type="compositionally biased region" description="Basic residues" evidence="1">
    <location>
        <begin position="1"/>
        <end position="11"/>
    </location>
</feature>
<reference evidence="2" key="1">
    <citation type="submission" date="2021-10" db="EMBL/GenBank/DDBJ databases">
        <authorList>
            <person name="Dean J.D."/>
            <person name="Kim M.K."/>
            <person name="Newey C.N."/>
            <person name="Stoker T.S."/>
            <person name="Thompson D.W."/>
            <person name="Grose J.H."/>
        </authorList>
    </citation>
    <scope>NUCLEOTIDE SEQUENCE</scope>
    <source>
        <strain evidence="2">BT635</strain>
    </source>
</reference>
<dbReference type="EMBL" id="JAJADQ010000008">
    <property type="protein sequence ID" value="MCB2379045.1"/>
    <property type="molecule type" value="Genomic_DNA"/>
</dbReference>
<name>A0ABS8AF50_9BACT</name>
<proteinExistence type="predicted"/>
<evidence type="ECO:0000256" key="1">
    <source>
        <dbReference type="SAM" id="MobiDB-lite"/>
    </source>
</evidence>
<dbReference type="RefSeq" id="WP_226187435.1">
    <property type="nucleotide sequence ID" value="NZ_JAJADQ010000008.1"/>
</dbReference>